<dbReference type="SMART" id="SM00320">
    <property type="entry name" value="WD40"/>
    <property type="match status" value="4"/>
</dbReference>
<dbReference type="EMBL" id="CAJHJT010000056">
    <property type="protein sequence ID" value="CAD7012948.1"/>
    <property type="molecule type" value="Genomic_DNA"/>
</dbReference>
<dbReference type="InterPro" id="IPR001680">
    <property type="entry name" value="WD40_rpt"/>
</dbReference>
<comment type="caution">
    <text evidence="4">The sequence shown here is derived from an EMBL/GenBank/DDBJ whole genome shotgun (WGS) entry which is preliminary data.</text>
</comment>
<dbReference type="InterPro" id="IPR036322">
    <property type="entry name" value="WD40_repeat_dom_sf"/>
</dbReference>
<evidence type="ECO:0000313" key="4">
    <source>
        <dbReference type="EMBL" id="CAD7012948.1"/>
    </source>
</evidence>
<keyword evidence="5" id="KW-1185">Reference proteome</keyword>
<feature type="repeat" description="WD" evidence="3">
    <location>
        <begin position="78"/>
        <end position="118"/>
    </location>
</feature>
<sequence length="199" mass="22064">MALGQQHVLSFSPDGKLFAFINDQGILRIWDTETNELKQEYTPNIQLSGPCTALTWVITSFAGDGIVEGKKIERNLKGEGHSGKVTCLAQDAEGHLFSSGEDCQIIVWSLSDEKQLSSWSVGTEKPYSIIYLGISNNVVVGGRQIKVYSVATQELVQTFTGHTSDINLISSLILDECTEYVISTSRMERIICLWKMAKR</sequence>
<name>A0A811V9P1_CERCA</name>
<dbReference type="PANTHER" id="PTHR44267">
    <property type="entry name" value="WD REPEAT-CONTAINING PROTEIN 43"/>
    <property type="match status" value="1"/>
</dbReference>
<evidence type="ECO:0000313" key="5">
    <source>
        <dbReference type="Proteomes" id="UP000606786"/>
    </source>
</evidence>
<keyword evidence="3" id="KW-0853">WD repeat</keyword>
<dbReference type="PANTHER" id="PTHR44267:SF1">
    <property type="entry name" value="WD REPEAT-CONTAINING PROTEIN 43"/>
    <property type="match status" value="1"/>
</dbReference>
<proteinExistence type="predicted"/>
<dbReference type="Gene3D" id="2.130.10.10">
    <property type="entry name" value="YVTN repeat-like/Quinoprotein amine dehydrogenase"/>
    <property type="match status" value="1"/>
</dbReference>
<comment type="subcellular location">
    <subcellularLocation>
        <location evidence="1">Nucleus</location>
    </subcellularLocation>
</comment>
<dbReference type="AlphaFoldDB" id="A0A811V9P1"/>
<dbReference type="Proteomes" id="UP000606786">
    <property type="component" value="Unassembled WGS sequence"/>
</dbReference>
<evidence type="ECO:0000256" key="2">
    <source>
        <dbReference type="ARBA" id="ARBA00023242"/>
    </source>
</evidence>
<evidence type="ECO:0000256" key="3">
    <source>
        <dbReference type="PROSITE-ProRule" id="PRU00221"/>
    </source>
</evidence>
<dbReference type="InterPro" id="IPR015943">
    <property type="entry name" value="WD40/YVTN_repeat-like_dom_sf"/>
</dbReference>
<dbReference type="InterPro" id="IPR052414">
    <property type="entry name" value="U3_snoRNA-assoc_WDR"/>
</dbReference>
<evidence type="ECO:0000256" key="1">
    <source>
        <dbReference type="ARBA" id="ARBA00004123"/>
    </source>
</evidence>
<dbReference type="GO" id="GO:0000462">
    <property type="term" value="P:maturation of SSU-rRNA from tricistronic rRNA transcript (SSU-rRNA, 5.8S rRNA, LSU-rRNA)"/>
    <property type="evidence" value="ECO:0007669"/>
    <property type="project" value="TreeGrafter"/>
</dbReference>
<reference evidence="4" key="1">
    <citation type="submission" date="2020-11" db="EMBL/GenBank/DDBJ databases">
        <authorList>
            <person name="Whitehead M."/>
        </authorList>
    </citation>
    <scope>NUCLEOTIDE SEQUENCE</scope>
    <source>
        <strain evidence="4">EGII</strain>
    </source>
</reference>
<dbReference type="GO" id="GO:0005730">
    <property type="term" value="C:nucleolus"/>
    <property type="evidence" value="ECO:0007669"/>
    <property type="project" value="TreeGrafter"/>
</dbReference>
<accession>A0A811V9P1</accession>
<keyword evidence="2" id="KW-0539">Nucleus</keyword>
<dbReference type="OrthoDB" id="30195at2759"/>
<dbReference type="Pfam" id="PF00400">
    <property type="entry name" value="WD40"/>
    <property type="match status" value="2"/>
</dbReference>
<protein>
    <submittedName>
        <fullName evidence="4">(Mediterranean fruit fly) hypothetical protein</fullName>
    </submittedName>
</protein>
<feature type="repeat" description="WD" evidence="3">
    <location>
        <begin position="9"/>
        <end position="40"/>
    </location>
</feature>
<gene>
    <name evidence="4" type="ORF">CCAP1982_LOCUS21043</name>
</gene>
<dbReference type="PROSITE" id="PS50082">
    <property type="entry name" value="WD_REPEATS_2"/>
    <property type="match status" value="2"/>
</dbReference>
<organism evidence="4 5">
    <name type="scientific">Ceratitis capitata</name>
    <name type="common">Mediterranean fruit fly</name>
    <name type="synonym">Tephritis capitata</name>
    <dbReference type="NCBI Taxonomy" id="7213"/>
    <lineage>
        <taxon>Eukaryota</taxon>
        <taxon>Metazoa</taxon>
        <taxon>Ecdysozoa</taxon>
        <taxon>Arthropoda</taxon>
        <taxon>Hexapoda</taxon>
        <taxon>Insecta</taxon>
        <taxon>Pterygota</taxon>
        <taxon>Neoptera</taxon>
        <taxon>Endopterygota</taxon>
        <taxon>Diptera</taxon>
        <taxon>Brachycera</taxon>
        <taxon>Muscomorpha</taxon>
        <taxon>Tephritoidea</taxon>
        <taxon>Tephritidae</taxon>
        <taxon>Ceratitis</taxon>
        <taxon>Ceratitis</taxon>
    </lineage>
</organism>
<dbReference type="SUPFAM" id="SSF50978">
    <property type="entry name" value="WD40 repeat-like"/>
    <property type="match status" value="1"/>
</dbReference>